<proteinExistence type="predicted"/>
<accession>A0A0F9NBQ9</accession>
<reference evidence="1" key="1">
    <citation type="journal article" date="2015" name="Nature">
        <title>Complex archaea that bridge the gap between prokaryotes and eukaryotes.</title>
        <authorList>
            <person name="Spang A."/>
            <person name="Saw J.H."/>
            <person name="Jorgensen S.L."/>
            <person name="Zaremba-Niedzwiedzka K."/>
            <person name="Martijn J."/>
            <person name="Lind A.E."/>
            <person name="van Eijk R."/>
            <person name="Schleper C."/>
            <person name="Guy L."/>
            <person name="Ettema T.J."/>
        </authorList>
    </citation>
    <scope>NUCLEOTIDE SEQUENCE</scope>
</reference>
<protein>
    <submittedName>
        <fullName evidence="1">Uncharacterized protein</fullName>
    </submittedName>
</protein>
<sequence>MNAELTKELKQSSDYLAKYDAKRNKAITYAKKIVRKLDRENTDIHAEFLAHICNELDTDYGFGSQLCLEWMLDHYVAMEFERVYPEMLKIWRFLVDNKHNNRNKFEYFNDNEAFFIDRDRMIFVCGKRYEDTPRYLIMSSKKNSFIREFRVRQIWQRTKLDCIKNVEHPTLAHYRKIDFQPHFQEVGNFRAYGDCRDQGHVLTYQKIGNHSGKCDHTIWDINAPLHFFFEIKILGEQLEP</sequence>
<gene>
    <name evidence="1" type="ORF">LCGC14_1281270</name>
</gene>
<organism evidence="1">
    <name type="scientific">marine sediment metagenome</name>
    <dbReference type="NCBI Taxonomy" id="412755"/>
    <lineage>
        <taxon>unclassified sequences</taxon>
        <taxon>metagenomes</taxon>
        <taxon>ecological metagenomes</taxon>
    </lineage>
</organism>
<dbReference type="AlphaFoldDB" id="A0A0F9NBQ9"/>
<evidence type="ECO:0000313" key="1">
    <source>
        <dbReference type="EMBL" id="KKM86210.1"/>
    </source>
</evidence>
<dbReference type="EMBL" id="LAZR01007291">
    <property type="protein sequence ID" value="KKM86210.1"/>
    <property type="molecule type" value="Genomic_DNA"/>
</dbReference>
<comment type="caution">
    <text evidence="1">The sequence shown here is derived from an EMBL/GenBank/DDBJ whole genome shotgun (WGS) entry which is preliminary data.</text>
</comment>
<name>A0A0F9NBQ9_9ZZZZ</name>